<comment type="cofactor">
    <cofactor evidence="1">
        <name>Zn(2+)</name>
        <dbReference type="ChEBI" id="CHEBI:29105"/>
    </cofactor>
</comment>
<proteinExistence type="predicted"/>
<accession>A0A3D9HV25</accession>
<organism evidence="5 6">
    <name type="scientific">Aestuariispira insulae</name>
    <dbReference type="NCBI Taxonomy" id="1461337"/>
    <lineage>
        <taxon>Bacteria</taxon>
        <taxon>Pseudomonadati</taxon>
        <taxon>Pseudomonadota</taxon>
        <taxon>Alphaproteobacteria</taxon>
        <taxon>Rhodospirillales</taxon>
        <taxon>Kiloniellaceae</taxon>
        <taxon>Aestuariispira</taxon>
    </lineage>
</organism>
<dbReference type="Gene3D" id="3.20.20.70">
    <property type="entry name" value="Aldolase class I"/>
    <property type="match status" value="1"/>
</dbReference>
<name>A0A3D9HV25_9PROT</name>
<dbReference type="AlphaFoldDB" id="A0A3D9HV25"/>
<dbReference type="PANTHER" id="PTHR37418:SF2">
    <property type="entry name" value="3-KETO-5-AMINOHEXANOATE CLEAVAGE ENZYME"/>
    <property type="match status" value="1"/>
</dbReference>
<comment type="caution">
    <text evidence="5">The sequence shown here is derived from an EMBL/GenBank/DDBJ whole genome shotgun (WGS) entry which is preliminary data.</text>
</comment>
<evidence type="ECO:0000313" key="5">
    <source>
        <dbReference type="EMBL" id="RED53348.1"/>
    </source>
</evidence>
<dbReference type="GO" id="GO:0046872">
    <property type="term" value="F:metal ion binding"/>
    <property type="evidence" value="ECO:0007669"/>
    <property type="project" value="UniProtKB-KW"/>
</dbReference>
<dbReference type="InterPro" id="IPR008567">
    <property type="entry name" value="BKACE"/>
</dbReference>
<keyword evidence="3" id="KW-0479">Metal-binding</keyword>
<sequence>MNFEVAITCAVTGAGDTVDKHPAIPVTPKQIAEAAIEAAKAGATVAHCHVRDPETGKGSRDVALYREVVERIREADTDVIINLTAGMGGDLEIGPGENPMEFGQDGTDLVGPLERLAHIEELLPEICTVDCGSLNFGDGNSIYVSTPDMMRTGLKRIQELGVKPELEIFDTGNLWFANVVNQEGLLDSPPLFQLCTGIPYGAPADVATLMAMVNQVPAGANWSAFAIGRMQLPFVAQAALLGGNCRVGLEDNLYLEKGVYASNGSLVERAREILERMGAKIMTPERCREKWQLTKRG</sequence>
<dbReference type="PANTHER" id="PTHR37418">
    <property type="entry name" value="3-KETO-5-AMINOHEXANOATE CLEAVAGE ENZYME-RELATED"/>
    <property type="match status" value="1"/>
</dbReference>
<protein>
    <submittedName>
        <fullName evidence="5">Uncharacterized protein (DUF849 family)</fullName>
    </submittedName>
</protein>
<dbReference type="RefSeq" id="WP_115934501.1">
    <property type="nucleotide sequence ID" value="NZ_QRDW01000001.1"/>
</dbReference>
<dbReference type="EMBL" id="QRDW01000001">
    <property type="protein sequence ID" value="RED53348.1"/>
    <property type="molecule type" value="Genomic_DNA"/>
</dbReference>
<evidence type="ECO:0000256" key="1">
    <source>
        <dbReference type="ARBA" id="ARBA00001947"/>
    </source>
</evidence>
<evidence type="ECO:0000256" key="4">
    <source>
        <dbReference type="ARBA" id="ARBA00022833"/>
    </source>
</evidence>
<keyword evidence="6" id="KW-1185">Reference proteome</keyword>
<keyword evidence="4" id="KW-0862">Zinc</keyword>
<keyword evidence="2" id="KW-0808">Transferase</keyword>
<dbReference type="Proteomes" id="UP000256845">
    <property type="component" value="Unassembled WGS sequence"/>
</dbReference>
<dbReference type="GO" id="GO:0043720">
    <property type="term" value="F:3-keto-5-aminohexanoate cleavage activity"/>
    <property type="evidence" value="ECO:0007669"/>
    <property type="project" value="InterPro"/>
</dbReference>
<gene>
    <name evidence="5" type="ORF">DFP90_101135</name>
</gene>
<dbReference type="Pfam" id="PF05853">
    <property type="entry name" value="BKACE"/>
    <property type="match status" value="1"/>
</dbReference>
<evidence type="ECO:0000256" key="3">
    <source>
        <dbReference type="ARBA" id="ARBA00022723"/>
    </source>
</evidence>
<reference evidence="5 6" key="1">
    <citation type="submission" date="2018-07" db="EMBL/GenBank/DDBJ databases">
        <title>Genomic Encyclopedia of Type Strains, Phase III (KMG-III): the genomes of soil and plant-associated and newly described type strains.</title>
        <authorList>
            <person name="Whitman W."/>
        </authorList>
    </citation>
    <scope>NUCLEOTIDE SEQUENCE [LARGE SCALE GENOMIC DNA]</scope>
    <source>
        <strain evidence="5 6">CECT 8488</strain>
    </source>
</reference>
<evidence type="ECO:0000256" key="2">
    <source>
        <dbReference type="ARBA" id="ARBA00022679"/>
    </source>
</evidence>
<evidence type="ECO:0000313" key="6">
    <source>
        <dbReference type="Proteomes" id="UP000256845"/>
    </source>
</evidence>
<dbReference type="InterPro" id="IPR013785">
    <property type="entry name" value="Aldolase_TIM"/>
</dbReference>
<dbReference type="OrthoDB" id="9805277at2"/>